<dbReference type="OrthoDB" id="9781888at2"/>
<comment type="caution">
    <text evidence="3">The sequence shown here is derived from an EMBL/GenBank/DDBJ whole genome shotgun (WGS) entry which is preliminary data.</text>
</comment>
<dbReference type="InterPro" id="IPR058625">
    <property type="entry name" value="MdtA-like_BSH"/>
</dbReference>
<sequence length="380" mass="41065">MKLVLKILIPLLILLAARGVAIKMIGSKPLLKSKQPPAVVPTVSTLTVGLDTHSPPVLTFGTVKSYFETAITPQVSGNITFVADTFRVGREVSKGTVLARIDTTDYEAILAREAATLSTNNRTLEEEIIRSKQAEGDWKASGRELSSASPFVLRKPQLAAALASIAASEAAKNKAQTDIDRCTLKAPFDAVISERSASIGNYATSQKPLGTLVATEMAEIRLPLTPEQAARIELPNKSTEPSSIILTSPTKPGAEWTATLSRTDPIIDPTNQVVFVIAEITHPYKGKASLPIGTFVRATIPTKEVPEAMEVPEVALVNDSYLWVVDSEMKLVKINTQRIHSHKGMAYLKLIDPGLTPPLKIVSRPLTNFRTGMLVKTLSQ</sequence>
<protein>
    <recommendedName>
        <fullName evidence="2">Multidrug resistance protein MdtA-like barrel-sandwich hybrid domain-containing protein</fullName>
    </recommendedName>
</protein>
<dbReference type="Pfam" id="PF25917">
    <property type="entry name" value="BSH_RND"/>
    <property type="match status" value="1"/>
</dbReference>
<dbReference type="PANTHER" id="PTHR30469">
    <property type="entry name" value="MULTIDRUG RESISTANCE PROTEIN MDTA"/>
    <property type="match status" value="1"/>
</dbReference>
<dbReference type="InterPro" id="IPR006143">
    <property type="entry name" value="RND_pump_MFP"/>
</dbReference>
<dbReference type="Gene3D" id="2.40.50.100">
    <property type="match status" value="1"/>
</dbReference>
<gene>
    <name evidence="3" type="ORF">BSZ32_04160</name>
</gene>
<keyword evidence="4" id="KW-1185">Reference proteome</keyword>
<dbReference type="NCBIfam" id="TIGR01730">
    <property type="entry name" value="RND_mfp"/>
    <property type="match status" value="1"/>
</dbReference>
<dbReference type="SUPFAM" id="SSF111369">
    <property type="entry name" value="HlyD-like secretion proteins"/>
    <property type="match status" value="1"/>
</dbReference>
<name>A0A2S7U052_9BACT</name>
<accession>A0A2S7U052</accession>
<dbReference type="Proteomes" id="UP000239907">
    <property type="component" value="Unassembled WGS sequence"/>
</dbReference>
<dbReference type="EMBL" id="MQWA01000001">
    <property type="protein sequence ID" value="PQJ27774.1"/>
    <property type="molecule type" value="Genomic_DNA"/>
</dbReference>
<reference evidence="3 4" key="1">
    <citation type="submission" date="2016-12" db="EMBL/GenBank/DDBJ databases">
        <title>Study of bacterial adaptation to deep sea.</title>
        <authorList>
            <person name="Song J."/>
            <person name="Yoshizawa S."/>
            <person name="Kogure K."/>
        </authorList>
    </citation>
    <scope>NUCLEOTIDE SEQUENCE [LARGE SCALE GENOMIC DNA]</scope>
    <source>
        <strain evidence="3 4">SAORIC-165</strain>
    </source>
</reference>
<dbReference type="Gene3D" id="1.10.287.470">
    <property type="entry name" value="Helix hairpin bin"/>
    <property type="match status" value="1"/>
</dbReference>
<evidence type="ECO:0000256" key="1">
    <source>
        <dbReference type="ARBA" id="ARBA00009477"/>
    </source>
</evidence>
<dbReference type="GO" id="GO:1990281">
    <property type="term" value="C:efflux pump complex"/>
    <property type="evidence" value="ECO:0007669"/>
    <property type="project" value="TreeGrafter"/>
</dbReference>
<feature type="domain" description="Multidrug resistance protein MdtA-like barrel-sandwich hybrid" evidence="2">
    <location>
        <begin position="70"/>
        <end position="213"/>
    </location>
</feature>
<dbReference type="PANTHER" id="PTHR30469:SF12">
    <property type="entry name" value="MULTIDRUG RESISTANCE PROTEIN MDTA"/>
    <property type="match status" value="1"/>
</dbReference>
<evidence type="ECO:0000259" key="2">
    <source>
        <dbReference type="Pfam" id="PF25917"/>
    </source>
</evidence>
<evidence type="ECO:0000313" key="4">
    <source>
        <dbReference type="Proteomes" id="UP000239907"/>
    </source>
</evidence>
<dbReference type="RefSeq" id="WP_105042261.1">
    <property type="nucleotide sequence ID" value="NZ_MQWA01000001.1"/>
</dbReference>
<organism evidence="3 4">
    <name type="scientific">Rubritalea profundi</name>
    <dbReference type="NCBI Taxonomy" id="1658618"/>
    <lineage>
        <taxon>Bacteria</taxon>
        <taxon>Pseudomonadati</taxon>
        <taxon>Verrucomicrobiota</taxon>
        <taxon>Verrucomicrobiia</taxon>
        <taxon>Verrucomicrobiales</taxon>
        <taxon>Rubritaleaceae</taxon>
        <taxon>Rubritalea</taxon>
    </lineage>
</organism>
<proteinExistence type="inferred from homology"/>
<dbReference type="GO" id="GO:0015562">
    <property type="term" value="F:efflux transmembrane transporter activity"/>
    <property type="evidence" value="ECO:0007669"/>
    <property type="project" value="TreeGrafter"/>
</dbReference>
<comment type="similarity">
    <text evidence="1">Belongs to the membrane fusion protein (MFP) (TC 8.A.1) family.</text>
</comment>
<evidence type="ECO:0000313" key="3">
    <source>
        <dbReference type="EMBL" id="PQJ27774.1"/>
    </source>
</evidence>
<dbReference type="Gene3D" id="2.40.30.170">
    <property type="match status" value="1"/>
</dbReference>
<dbReference type="AlphaFoldDB" id="A0A2S7U052"/>